<reference evidence="2 3" key="1">
    <citation type="submission" date="2015-10" db="EMBL/GenBank/DDBJ databases">
        <title>Genome sequencing and analysis of members of genus Stenotrophomonas.</title>
        <authorList>
            <person name="Patil P.P."/>
            <person name="Midha S."/>
            <person name="Patil P.B."/>
        </authorList>
    </citation>
    <scope>NUCLEOTIDE SEQUENCE [LARGE SCALE GENOMIC DNA]</scope>
    <source>
        <strain evidence="2 3">JCM 9942</strain>
    </source>
</reference>
<dbReference type="PROSITE" id="PS51257">
    <property type="entry name" value="PROKAR_LIPOPROTEIN"/>
    <property type="match status" value="1"/>
</dbReference>
<comment type="caution">
    <text evidence="2">The sequence shown here is derived from an EMBL/GenBank/DDBJ whole genome shotgun (WGS) entry which is preliminary data.</text>
</comment>
<dbReference type="Pfam" id="PF07920">
    <property type="entry name" value="DUF1684"/>
    <property type="match status" value="1"/>
</dbReference>
<evidence type="ECO:0000313" key="3">
    <source>
        <dbReference type="Proteomes" id="UP000050836"/>
    </source>
</evidence>
<feature type="signal peptide" evidence="1">
    <location>
        <begin position="1"/>
        <end position="26"/>
    </location>
</feature>
<dbReference type="PANTHER" id="PTHR41913:SF1">
    <property type="entry name" value="DUF1684 DOMAIN-CONTAINING PROTEIN"/>
    <property type="match status" value="1"/>
</dbReference>
<dbReference type="InterPro" id="IPR012467">
    <property type="entry name" value="DUF1684"/>
</dbReference>
<dbReference type="Proteomes" id="UP000050836">
    <property type="component" value="Unassembled WGS sequence"/>
</dbReference>
<accession>A0A0R0AUV5</accession>
<sequence length="309" mass="33726">MRLRMSTALMVLALACSGCMRGGSAAADGDSQRYAREIQQWRTQRLEALRAPDGWLSYAGSGRLRPGRYRIGSAPGSDVRLPAGLSVLGTLTLGSDDTAHIQAGAGSTATLDGKPLQHAKLIPAVVGGAAASRIRLGETEFYLVRTGNVWGWRYRDPGSPYRRNFGGIEHFPVAPQWRVRARWHPYKTPEDVVLLTSIGTPLPAQVPGEARFEIDGRSYRLRPVLQLQEADDKRLFFLFSDRTSGRETYGGARYLSAASPHDGTVVLDFNRAENPPCAFTPHVVCPVAPPANRLDLAVTAGEKVYQARD</sequence>
<keyword evidence="1" id="KW-0732">Signal</keyword>
<organism evidence="2 3">
    <name type="scientific">Stenotrophomonas pictorum JCM 9942</name>
    <dbReference type="NCBI Taxonomy" id="1236960"/>
    <lineage>
        <taxon>Bacteria</taxon>
        <taxon>Pseudomonadati</taxon>
        <taxon>Pseudomonadota</taxon>
        <taxon>Gammaproteobacteria</taxon>
        <taxon>Lysobacterales</taxon>
        <taxon>Lysobacteraceae</taxon>
        <taxon>Stenotrophomonas</taxon>
    </lineage>
</organism>
<proteinExistence type="predicted"/>
<dbReference type="RefSeq" id="WP_057505779.1">
    <property type="nucleotide sequence ID" value="NZ_LLXS01000009.1"/>
</dbReference>
<evidence type="ECO:0008006" key="4">
    <source>
        <dbReference type="Google" id="ProtNLM"/>
    </source>
</evidence>
<protein>
    <recommendedName>
        <fullName evidence="4">DUF1684 domain-containing protein</fullName>
    </recommendedName>
</protein>
<gene>
    <name evidence="2" type="ORF">ARC78_05950</name>
</gene>
<evidence type="ECO:0000313" key="2">
    <source>
        <dbReference type="EMBL" id="KRG44099.1"/>
    </source>
</evidence>
<dbReference type="AlphaFoldDB" id="A0A0R0AUV5"/>
<feature type="chain" id="PRO_5006391365" description="DUF1684 domain-containing protein" evidence="1">
    <location>
        <begin position="27"/>
        <end position="309"/>
    </location>
</feature>
<name>A0A0R0AUV5_9GAMM</name>
<evidence type="ECO:0000256" key="1">
    <source>
        <dbReference type="SAM" id="SignalP"/>
    </source>
</evidence>
<keyword evidence="3" id="KW-1185">Reference proteome</keyword>
<dbReference type="PANTHER" id="PTHR41913">
    <property type="entry name" value="DUF1684 DOMAIN-CONTAINING PROTEIN"/>
    <property type="match status" value="1"/>
</dbReference>
<dbReference type="EMBL" id="LLXS01000009">
    <property type="protein sequence ID" value="KRG44099.1"/>
    <property type="molecule type" value="Genomic_DNA"/>
</dbReference>